<accession>A0A1D8AW42</accession>
<evidence type="ECO:0000256" key="1">
    <source>
        <dbReference type="SAM" id="MobiDB-lite"/>
    </source>
</evidence>
<protein>
    <submittedName>
        <fullName evidence="2">Uncharacterized protein</fullName>
    </submittedName>
</protein>
<proteinExistence type="predicted"/>
<name>A0A1D8AW42_9BACT</name>
<dbReference type="STRING" id="1838286.Verru16b_02185"/>
<dbReference type="EMBL" id="CP016094">
    <property type="protein sequence ID" value="AOS45109.1"/>
    <property type="molecule type" value="Genomic_DNA"/>
</dbReference>
<organism evidence="2 3">
    <name type="scientific">Lacunisphaera limnophila</name>
    <dbReference type="NCBI Taxonomy" id="1838286"/>
    <lineage>
        <taxon>Bacteria</taxon>
        <taxon>Pseudomonadati</taxon>
        <taxon>Verrucomicrobiota</taxon>
        <taxon>Opitutia</taxon>
        <taxon>Opitutales</taxon>
        <taxon>Opitutaceae</taxon>
        <taxon>Lacunisphaera</taxon>
    </lineage>
</organism>
<feature type="region of interest" description="Disordered" evidence="1">
    <location>
        <begin position="38"/>
        <end position="71"/>
    </location>
</feature>
<dbReference type="KEGG" id="obg:Verru16b_02185"/>
<feature type="compositionally biased region" description="Low complexity" evidence="1">
    <location>
        <begin position="61"/>
        <end position="71"/>
    </location>
</feature>
<gene>
    <name evidence="2" type="ORF">Verru16b_02185</name>
</gene>
<evidence type="ECO:0000313" key="3">
    <source>
        <dbReference type="Proteomes" id="UP000095228"/>
    </source>
</evidence>
<reference evidence="2 3" key="1">
    <citation type="submission" date="2016-06" db="EMBL/GenBank/DDBJ databases">
        <title>Three novel species with peptidoglycan cell walls form the new genus Lacunisphaera gen. nov. in the family Opitutaceae of the verrucomicrobial subdivision 4.</title>
        <authorList>
            <person name="Rast P."/>
            <person name="Gloeckner I."/>
            <person name="Jogler M."/>
            <person name="Boedeker C."/>
            <person name="Jeske O."/>
            <person name="Wiegand S."/>
            <person name="Reinhardt R."/>
            <person name="Schumann P."/>
            <person name="Rohde M."/>
            <person name="Spring S."/>
            <person name="Gloeckner F.O."/>
            <person name="Jogler C."/>
        </authorList>
    </citation>
    <scope>NUCLEOTIDE SEQUENCE [LARGE SCALE GENOMIC DNA]</scope>
    <source>
        <strain evidence="2 3">IG16b</strain>
    </source>
</reference>
<dbReference type="RefSeq" id="WP_069962295.1">
    <property type="nucleotide sequence ID" value="NZ_CP016094.1"/>
</dbReference>
<evidence type="ECO:0000313" key="2">
    <source>
        <dbReference type="EMBL" id="AOS45109.1"/>
    </source>
</evidence>
<dbReference type="OrthoDB" id="10005354at2"/>
<dbReference type="AlphaFoldDB" id="A0A1D8AW42"/>
<keyword evidence="3" id="KW-1185">Reference proteome</keyword>
<dbReference type="Proteomes" id="UP000095228">
    <property type="component" value="Chromosome"/>
</dbReference>
<sequence>MHDFIQRLSFHAPRDLPSALPPAVPEWVRLSLLRSFGEDHPTGVRPAFAPPARPPRRTRPAGRPARAKAAA</sequence>